<dbReference type="Gene3D" id="1.10.760.10">
    <property type="entry name" value="Cytochrome c-like domain"/>
    <property type="match status" value="1"/>
</dbReference>
<dbReference type="SUPFAM" id="SSF46626">
    <property type="entry name" value="Cytochrome c"/>
    <property type="match status" value="1"/>
</dbReference>
<evidence type="ECO:0000256" key="3">
    <source>
        <dbReference type="ARBA" id="ARBA00023004"/>
    </source>
</evidence>
<proteinExistence type="predicted"/>
<protein>
    <submittedName>
        <fullName evidence="7">Cytochrome c</fullName>
    </submittedName>
</protein>
<name>A0ABT2X2J7_9RHOB</name>
<feature type="domain" description="Cytochrome c" evidence="6">
    <location>
        <begin position="24"/>
        <end position="118"/>
    </location>
</feature>
<keyword evidence="3 4" id="KW-0408">Iron</keyword>
<evidence type="ECO:0000256" key="5">
    <source>
        <dbReference type="SAM" id="SignalP"/>
    </source>
</evidence>
<keyword evidence="5" id="KW-0732">Signal</keyword>
<evidence type="ECO:0000259" key="6">
    <source>
        <dbReference type="PROSITE" id="PS51007"/>
    </source>
</evidence>
<dbReference type="EMBL" id="JAOVQO010000007">
    <property type="protein sequence ID" value="MCU9848171.1"/>
    <property type="molecule type" value="Genomic_DNA"/>
</dbReference>
<feature type="signal peptide" evidence="5">
    <location>
        <begin position="1"/>
        <end position="23"/>
    </location>
</feature>
<evidence type="ECO:0000256" key="1">
    <source>
        <dbReference type="ARBA" id="ARBA00022617"/>
    </source>
</evidence>
<evidence type="ECO:0000256" key="2">
    <source>
        <dbReference type="ARBA" id="ARBA00022723"/>
    </source>
</evidence>
<organism evidence="7 8">
    <name type="scientific">Albidovulum salinarum</name>
    <dbReference type="NCBI Taxonomy" id="2984153"/>
    <lineage>
        <taxon>Bacteria</taxon>
        <taxon>Pseudomonadati</taxon>
        <taxon>Pseudomonadota</taxon>
        <taxon>Alphaproteobacteria</taxon>
        <taxon>Rhodobacterales</taxon>
        <taxon>Paracoccaceae</taxon>
        <taxon>Albidovulum</taxon>
    </lineage>
</organism>
<evidence type="ECO:0000313" key="8">
    <source>
        <dbReference type="Proteomes" id="UP001209535"/>
    </source>
</evidence>
<evidence type="ECO:0000313" key="7">
    <source>
        <dbReference type="EMBL" id="MCU9848171.1"/>
    </source>
</evidence>
<accession>A0ABT2X2J7</accession>
<dbReference type="RefSeq" id="WP_263335283.1">
    <property type="nucleotide sequence ID" value="NZ_JAOVQO010000007.1"/>
</dbReference>
<evidence type="ECO:0000256" key="4">
    <source>
        <dbReference type="PROSITE-ProRule" id="PRU00433"/>
    </source>
</evidence>
<sequence length="135" mass="13749">MKTAMISAACMALGLGAATAAGAQDGDVGAALYADYCAACHGANALGDGDMANVMTIPSPNLTLLAQANDGEFPMLKVIHIIDGRTGIRAHGGPMPVFGRVFASSEPGPANPYGSVLEVRGRTLSLALYLESLQK</sequence>
<gene>
    <name evidence="7" type="ORF">OEZ60_09135</name>
</gene>
<dbReference type="Pfam" id="PF00034">
    <property type="entry name" value="Cytochrom_C"/>
    <property type="match status" value="1"/>
</dbReference>
<dbReference type="PROSITE" id="PS51007">
    <property type="entry name" value="CYTC"/>
    <property type="match status" value="1"/>
</dbReference>
<comment type="caution">
    <text evidence="7">The sequence shown here is derived from an EMBL/GenBank/DDBJ whole genome shotgun (WGS) entry which is preliminary data.</text>
</comment>
<keyword evidence="1 4" id="KW-0349">Heme</keyword>
<feature type="chain" id="PRO_5045131492" evidence="5">
    <location>
        <begin position="24"/>
        <end position="135"/>
    </location>
</feature>
<reference evidence="7 8" key="1">
    <citation type="submission" date="2022-10" db="EMBL/GenBank/DDBJ databases">
        <title>Defluviimonas sp. nov., isolated from ocean surface sediments.</title>
        <authorList>
            <person name="He W."/>
            <person name="Wang L."/>
            <person name="Zhang D.-F."/>
        </authorList>
    </citation>
    <scope>NUCLEOTIDE SEQUENCE [LARGE SCALE GENOMIC DNA]</scope>
    <source>
        <strain evidence="7 8">WL0024</strain>
    </source>
</reference>
<dbReference type="InterPro" id="IPR036909">
    <property type="entry name" value="Cyt_c-like_dom_sf"/>
</dbReference>
<dbReference type="InterPro" id="IPR009056">
    <property type="entry name" value="Cyt_c-like_dom"/>
</dbReference>
<keyword evidence="2 4" id="KW-0479">Metal-binding</keyword>
<dbReference type="Proteomes" id="UP001209535">
    <property type="component" value="Unassembled WGS sequence"/>
</dbReference>
<keyword evidence="8" id="KW-1185">Reference proteome</keyword>